<name>A0AAW7ZA55_9FIRM</name>
<dbReference type="GO" id="GO:0008168">
    <property type="term" value="F:methyltransferase activity"/>
    <property type="evidence" value="ECO:0007669"/>
    <property type="project" value="UniProtKB-KW"/>
</dbReference>
<keyword evidence="5" id="KW-0804">Transcription</keyword>
<evidence type="ECO:0000313" key="7">
    <source>
        <dbReference type="EMBL" id="MDO7786295.1"/>
    </source>
</evidence>
<evidence type="ECO:0000256" key="2">
    <source>
        <dbReference type="ARBA" id="ARBA00022603"/>
    </source>
</evidence>
<feature type="domain" description="HTH araC/xylS-type" evidence="6">
    <location>
        <begin position="64"/>
        <end position="106"/>
    </location>
</feature>
<keyword evidence="8" id="KW-1185">Reference proteome</keyword>
<dbReference type="Pfam" id="PF02805">
    <property type="entry name" value="Ada_Zn_binding"/>
    <property type="match status" value="1"/>
</dbReference>
<dbReference type="InterPro" id="IPR035451">
    <property type="entry name" value="Ada-like_dom_sf"/>
</dbReference>
<protein>
    <submittedName>
        <fullName evidence="7">Ada metal-binding domain-containing protein</fullName>
    </submittedName>
</protein>
<dbReference type="Proteomes" id="UP001172911">
    <property type="component" value="Unassembled WGS sequence"/>
</dbReference>
<gene>
    <name evidence="7" type="ORF">P6N53_03565</name>
</gene>
<evidence type="ECO:0000313" key="8">
    <source>
        <dbReference type="Proteomes" id="UP001172911"/>
    </source>
</evidence>
<proteinExistence type="predicted"/>
<keyword evidence="2" id="KW-0489">Methyltransferase</keyword>
<dbReference type="GO" id="GO:0008270">
    <property type="term" value="F:zinc ion binding"/>
    <property type="evidence" value="ECO:0007669"/>
    <property type="project" value="InterPro"/>
</dbReference>
<comment type="caution">
    <text evidence="7">The sequence shown here is derived from an EMBL/GenBank/DDBJ whole genome shotgun (WGS) entry which is preliminary data.</text>
</comment>
<dbReference type="SUPFAM" id="SSF57884">
    <property type="entry name" value="Ada DNA repair protein, N-terminal domain (N-Ada 10)"/>
    <property type="match status" value="1"/>
</dbReference>
<dbReference type="EMBL" id="JARPTC010000004">
    <property type="protein sequence ID" value="MDO7786295.1"/>
    <property type="molecule type" value="Genomic_DNA"/>
</dbReference>
<evidence type="ECO:0000256" key="3">
    <source>
        <dbReference type="ARBA" id="ARBA00023015"/>
    </source>
</evidence>
<dbReference type="AlphaFoldDB" id="A0AAW7ZA55"/>
<dbReference type="InterPro" id="IPR009057">
    <property type="entry name" value="Homeodomain-like_sf"/>
</dbReference>
<dbReference type="GO" id="GO:0003700">
    <property type="term" value="F:DNA-binding transcription factor activity"/>
    <property type="evidence" value="ECO:0007669"/>
    <property type="project" value="InterPro"/>
</dbReference>
<keyword evidence="2" id="KW-0808">Transferase</keyword>
<dbReference type="GO" id="GO:0032259">
    <property type="term" value="P:methylation"/>
    <property type="evidence" value="ECO:0007669"/>
    <property type="project" value="UniProtKB-KW"/>
</dbReference>
<keyword evidence="4" id="KW-0010">Activator</keyword>
<sequence>MKKHLSISEDEKWQSVVDCDKSYDGLFNVIFSHHAAEALEKGFRPCKKCCPDKDTFQPELELMKKIKEILDTNYAKSISIYNISKQVGVSPNHMVRLYKKYYGFTP</sequence>
<keyword evidence="3" id="KW-0805">Transcription regulation</keyword>
<dbReference type="InterPro" id="IPR004026">
    <property type="entry name" value="Ada_DNA_repair_Zn-bd"/>
</dbReference>
<organism evidence="7 8">
    <name type="scientific">Desulforamulus aquiferis</name>
    <dbReference type="NCBI Taxonomy" id="1397668"/>
    <lineage>
        <taxon>Bacteria</taxon>
        <taxon>Bacillati</taxon>
        <taxon>Bacillota</taxon>
        <taxon>Clostridia</taxon>
        <taxon>Eubacteriales</taxon>
        <taxon>Peptococcaceae</taxon>
        <taxon>Desulforamulus</taxon>
    </lineage>
</organism>
<accession>A0AAW7ZA55</accession>
<reference evidence="7" key="2">
    <citation type="submission" date="2023-03" db="EMBL/GenBank/DDBJ databases">
        <authorList>
            <person name="Zhang Z."/>
        </authorList>
    </citation>
    <scope>NUCLEOTIDE SEQUENCE</scope>
    <source>
        <strain evidence="7">DSA</strain>
    </source>
</reference>
<comment type="cofactor">
    <cofactor evidence="1">
        <name>Zn(2+)</name>
        <dbReference type="ChEBI" id="CHEBI:29105"/>
    </cofactor>
</comment>
<dbReference type="Gene3D" id="3.40.10.10">
    <property type="entry name" value="DNA Methylphosphotriester Repair Domain"/>
    <property type="match status" value="1"/>
</dbReference>
<dbReference type="GO" id="GO:0043565">
    <property type="term" value="F:sequence-specific DNA binding"/>
    <property type="evidence" value="ECO:0007669"/>
    <property type="project" value="InterPro"/>
</dbReference>
<evidence type="ECO:0000256" key="1">
    <source>
        <dbReference type="ARBA" id="ARBA00001947"/>
    </source>
</evidence>
<dbReference type="PROSITE" id="PS01124">
    <property type="entry name" value="HTH_ARAC_FAMILY_2"/>
    <property type="match status" value="1"/>
</dbReference>
<evidence type="ECO:0000256" key="4">
    <source>
        <dbReference type="ARBA" id="ARBA00023159"/>
    </source>
</evidence>
<dbReference type="SUPFAM" id="SSF46689">
    <property type="entry name" value="Homeodomain-like"/>
    <property type="match status" value="1"/>
</dbReference>
<evidence type="ECO:0000259" key="6">
    <source>
        <dbReference type="PROSITE" id="PS01124"/>
    </source>
</evidence>
<reference evidence="7" key="1">
    <citation type="journal article" date="2023" name="J. Hazard. Mater.">
        <title>Anaerobic biodegradation of pyrene and benzo[a]pyrene by a new sulfate-reducing Desulforamulus aquiferis strain DSA.</title>
        <authorList>
            <person name="Zhang Z."/>
            <person name="Sun J."/>
            <person name="Gong X."/>
            <person name="Wang C."/>
            <person name="Wang H."/>
        </authorList>
    </citation>
    <scope>NUCLEOTIDE SEQUENCE</scope>
    <source>
        <strain evidence="7">DSA</strain>
    </source>
</reference>
<dbReference type="RefSeq" id="WP_304541238.1">
    <property type="nucleotide sequence ID" value="NZ_JARPTC010000004.1"/>
</dbReference>
<evidence type="ECO:0000256" key="5">
    <source>
        <dbReference type="ARBA" id="ARBA00023163"/>
    </source>
</evidence>
<dbReference type="Gene3D" id="1.10.10.60">
    <property type="entry name" value="Homeodomain-like"/>
    <property type="match status" value="1"/>
</dbReference>
<dbReference type="InterPro" id="IPR018060">
    <property type="entry name" value="HTH_AraC"/>
</dbReference>
<dbReference type="Pfam" id="PF00165">
    <property type="entry name" value="HTH_AraC"/>
    <property type="match status" value="1"/>
</dbReference>
<dbReference type="GO" id="GO:0006281">
    <property type="term" value="P:DNA repair"/>
    <property type="evidence" value="ECO:0007669"/>
    <property type="project" value="InterPro"/>
</dbReference>